<dbReference type="Gene3D" id="1.10.4160.10">
    <property type="entry name" value="Hydantoin permease"/>
    <property type="match status" value="1"/>
</dbReference>
<dbReference type="InterPro" id="IPR001248">
    <property type="entry name" value="Pur-cyt_permease"/>
</dbReference>
<dbReference type="GO" id="GO:0015205">
    <property type="term" value="F:nucleobase transmembrane transporter activity"/>
    <property type="evidence" value="ECO:0007669"/>
    <property type="project" value="TreeGrafter"/>
</dbReference>
<dbReference type="CDD" id="cd11485">
    <property type="entry name" value="SLC-NCS1sbd_YbbW-like"/>
    <property type="match status" value="1"/>
</dbReference>
<dbReference type="GO" id="GO:0005886">
    <property type="term" value="C:plasma membrane"/>
    <property type="evidence" value="ECO:0007669"/>
    <property type="project" value="TreeGrafter"/>
</dbReference>
<dbReference type="EMBL" id="AEWJ01000013">
    <property type="protein sequence ID" value="EGD60760.1"/>
    <property type="molecule type" value="Genomic_DNA"/>
</dbReference>
<feature type="transmembrane region" description="Helical" evidence="7">
    <location>
        <begin position="186"/>
        <end position="204"/>
    </location>
</feature>
<dbReference type="STRING" id="983920.Y88_1841"/>
<comment type="caution">
    <text evidence="8">The sequence shown here is derived from an EMBL/GenBank/DDBJ whole genome shotgun (WGS) entry which is preliminary data.</text>
</comment>
<dbReference type="PANTHER" id="PTHR30618:SF0">
    <property type="entry name" value="PURINE-URACIL PERMEASE NCS1"/>
    <property type="match status" value="1"/>
</dbReference>
<dbReference type="Proteomes" id="UP000004728">
    <property type="component" value="Unassembled WGS sequence"/>
</dbReference>
<feature type="transmembrane region" description="Helical" evidence="7">
    <location>
        <begin position="152"/>
        <end position="174"/>
    </location>
</feature>
<feature type="transmembrane region" description="Helical" evidence="7">
    <location>
        <begin position="63"/>
        <end position="83"/>
    </location>
</feature>
<feature type="transmembrane region" description="Helical" evidence="7">
    <location>
        <begin position="419"/>
        <end position="441"/>
    </location>
</feature>
<feature type="transmembrane region" description="Helical" evidence="7">
    <location>
        <begin position="348"/>
        <end position="367"/>
    </location>
</feature>
<evidence type="ECO:0000256" key="7">
    <source>
        <dbReference type="SAM" id="Phobius"/>
    </source>
</evidence>
<evidence type="ECO:0000256" key="3">
    <source>
        <dbReference type="ARBA" id="ARBA00022692"/>
    </source>
</evidence>
<comment type="similarity">
    <text evidence="2">Belongs to the purine-cytosine permease (2.A.39) family.</text>
</comment>
<evidence type="ECO:0000256" key="1">
    <source>
        <dbReference type="ARBA" id="ARBA00004141"/>
    </source>
</evidence>
<evidence type="ECO:0000256" key="2">
    <source>
        <dbReference type="ARBA" id="ARBA00008974"/>
    </source>
</evidence>
<dbReference type="HOGENOM" id="CLU_021555_0_1_5"/>
<protein>
    <submittedName>
        <fullName evidence="8">Cytosine/purines/uracil/thiamine/allantoin permease family protein</fullName>
    </submittedName>
</protein>
<proteinExistence type="inferred from homology"/>
<organism evidence="8 9">
    <name type="scientific">Novosphingobium nitrogenifigens DSM 19370</name>
    <dbReference type="NCBI Taxonomy" id="983920"/>
    <lineage>
        <taxon>Bacteria</taxon>
        <taxon>Pseudomonadati</taxon>
        <taxon>Pseudomonadota</taxon>
        <taxon>Alphaproteobacteria</taxon>
        <taxon>Sphingomonadales</taxon>
        <taxon>Sphingomonadaceae</taxon>
        <taxon>Novosphingobium</taxon>
    </lineage>
</organism>
<evidence type="ECO:0000256" key="6">
    <source>
        <dbReference type="SAM" id="MobiDB-lite"/>
    </source>
</evidence>
<evidence type="ECO:0000313" key="8">
    <source>
        <dbReference type="EMBL" id="EGD60760.1"/>
    </source>
</evidence>
<feature type="transmembrane region" description="Helical" evidence="7">
    <location>
        <begin position="30"/>
        <end position="51"/>
    </location>
</feature>
<keyword evidence="4 7" id="KW-1133">Transmembrane helix</keyword>
<feature type="region of interest" description="Disordered" evidence="6">
    <location>
        <begin position="1"/>
        <end position="20"/>
    </location>
</feature>
<keyword evidence="9" id="KW-1185">Reference proteome</keyword>
<feature type="transmembrane region" description="Helical" evidence="7">
    <location>
        <begin position="224"/>
        <end position="245"/>
    </location>
</feature>
<dbReference type="eggNOG" id="COG1953">
    <property type="taxonomic scope" value="Bacteria"/>
</dbReference>
<dbReference type="InterPro" id="IPR045225">
    <property type="entry name" value="Uracil/uridine/allantoin_perm"/>
</dbReference>
<feature type="transmembrane region" description="Helical" evidence="7">
    <location>
        <begin position="373"/>
        <end position="398"/>
    </location>
</feature>
<feature type="transmembrane region" description="Helical" evidence="7">
    <location>
        <begin position="461"/>
        <end position="478"/>
    </location>
</feature>
<feature type="transmembrane region" description="Helical" evidence="7">
    <location>
        <begin position="305"/>
        <end position="327"/>
    </location>
</feature>
<comment type="subcellular location">
    <subcellularLocation>
        <location evidence="1">Membrane</location>
        <topology evidence="1">Multi-pass membrane protein</topology>
    </subcellularLocation>
</comment>
<evidence type="ECO:0000256" key="5">
    <source>
        <dbReference type="ARBA" id="ARBA00023136"/>
    </source>
</evidence>
<accession>F1Z3R6</accession>
<sequence length="499" mass="52575">MMQEQGPTMETTSNLGNEDLLPSPPGERDWVWEHFTFLWLGMVICIPAYLLAGGLMEQGLSPLAAIGAILLGNVIILVPMALIGHAGARYGIPFAVLARASFGTGGAKIAAFSRAIVACGWYGIQTWVGGNTLLALGRRIGLGPLHGAPLPVVGISGIELGAFLLFWALQLFVVTKGMRAVRRFETWTAPVKVALLIALFVWAIDRLGGMSAAYSRIVHAGGSSSAAQFFPAVTAMVGFWATLSLNIPDFTRFARSQRDQMVGQALGLPIPMALLGLVSIVTGFATMTVYGVAIHDPLVLADRMTGWPVLLGLLVISIDTVSCNIAANLVGPAYDFSAIWPRHVSYRSGAMITAVIGVAIMPWKLVATSSGYIFTWLIGYSALLGPVGSIILVDYWFVRRGRLDAQALYDERGIYAYRGGVNPAALAALAAGVAPSLPGFIAAVAPSTASAIPASLTALYPYAWFVGFLVGGAVYALLSPATHHRSAASLGDIAPETCG</sequence>
<reference evidence="8 9" key="1">
    <citation type="journal article" date="2012" name="J. Bacteriol.">
        <title>Draft Genome Sequence of Novosphingobium nitrogenifigens Y88T.</title>
        <authorList>
            <person name="Strabala T.J."/>
            <person name="Macdonald L."/>
            <person name="Liu V."/>
            <person name="Smit A.M."/>
        </authorList>
    </citation>
    <scope>NUCLEOTIDE SEQUENCE [LARGE SCALE GENOMIC DNA]</scope>
    <source>
        <strain evidence="8 9">DSM 19370</strain>
    </source>
</reference>
<dbReference type="Pfam" id="PF02133">
    <property type="entry name" value="Transp_cyt_pur"/>
    <property type="match status" value="1"/>
</dbReference>
<dbReference type="InParanoid" id="F1Z3R6"/>
<feature type="compositionally biased region" description="Polar residues" evidence="6">
    <location>
        <begin position="1"/>
        <end position="16"/>
    </location>
</feature>
<dbReference type="FunCoup" id="F1Z3R6">
    <property type="interactions" value="169"/>
</dbReference>
<keyword evidence="5 7" id="KW-0472">Membrane</keyword>
<feature type="transmembrane region" description="Helical" evidence="7">
    <location>
        <begin position="266"/>
        <end position="293"/>
    </location>
</feature>
<evidence type="ECO:0000256" key="4">
    <source>
        <dbReference type="ARBA" id="ARBA00022989"/>
    </source>
</evidence>
<keyword evidence="3 7" id="KW-0812">Transmembrane</keyword>
<dbReference type="PANTHER" id="PTHR30618">
    <property type="entry name" value="NCS1 FAMILY PURINE/PYRIMIDINE TRANSPORTER"/>
    <property type="match status" value="1"/>
</dbReference>
<evidence type="ECO:0000313" key="9">
    <source>
        <dbReference type="Proteomes" id="UP000004728"/>
    </source>
</evidence>
<name>F1Z3R6_9SPHN</name>
<gene>
    <name evidence="8" type="ORF">Y88_1841</name>
</gene>
<dbReference type="AlphaFoldDB" id="F1Z3R6"/>